<dbReference type="SUPFAM" id="SSF52540">
    <property type="entry name" value="P-loop containing nucleoside triphosphate hydrolases"/>
    <property type="match status" value="1"/>
</dbReference>
<evidence type="ECO:0000256" key="4">
    <source>
        <dbReference type="ARBA" id="ARBA00023004"/>
    </source>
</evidence>
<evidence type="ECO:0000256" key="8">
    <source>
        <dbReference type="HAMAP-Rule" id="MF_02040"/>
    </source>
</evidence>
<dbReference type="HAMAP" id="MF_02040">
    <property type="entry name" value="Mrp_NBP35"/>
    <property type="match status" value="1"/>
</dbReference>
<dbReference type="GO" id="GO:0051536">
    <property type="term" value="F:iron-sulfur cluster binding"/>
    <property type="evidence" value="ECO:0007669"/>
    <property type="project" value="UniProtKB-UniRule"/>
</dbReference>
<keyword evidence="5 8" id="KW-0411">Iron-sulfur</keyword>
<comment type="function">
    <text evidence="6 8">Binds and transfers iron-sulfur (Fe-S) clusters to target apoproteins. Can hydrolyze ATP.</text>
</comment>
<dbReference type="Pfam" id="PF10609">
    <property type="entry name" value="ParA"/>
    <property type="match status" value="1"/>
</dbReference>
<evidence type="ECO:0000256" key="5">
    <source>
        <dbReference type="ARBA" id="ARBA00023014"/>
    </source>
</evidence>
<accession>A0A7J3XYF3</accession>
<comment type="similarity">
    <text evidence="8">Belongs to the Mrp/NBP35 ATP-binding proteins family.</text>
</comment>
<evidence type="ECO:0000256" key="1">
    <source>
        <dbReference type="ARBA" id="ARBA00022723"/>
    </source>
</evidence>
<dbReference type="InterPro" id="IPR033756">
    <property type="entry name" value="YlxH/NBP35"/>
</dbReference>
<proteinExistence type="inferred from homology"/>
<keyword evidence="4 8" id="KW-0408">Iron</keyword>
<reference evidence="9" key="1">
    <citation type="journal article" date="2020" name="mSystems">
        <title>Genome- and Community-Level Interaction Insights into Carbon Utilization and Element Cycling Functions of Hydrothermarchaeota in Hydrothermal Sediment.</title>
        <authorList>
            <person name="Zhou Z."/>
            <person name="Liu Y."/>
            <person name="Xu W."/>
            <person name="Pan J."/>
            <person name="Luo Z.H."/>
            <person name="Li M."/>
        </authorList>
    </citation>
    <scope>NUCLEOTIDE SEQUENCE [LARGE SCALE GENOMIC DNA]</scope>
    <source>
        <strain evidence="9">SpSt-110</strain>
    </source>
</reference>
<keyword evidence="3 8" id="KW-0067">ATP-binding</keyword>
<evidence type="ECO:0000256" key="3">
    <source>
        <dbReference type="ARBA" id="ARBA00022840"/>
    </source>
</evidence>
<dbReference type="GO" id="GO:0005524">
    <property type="term" value="F:ATP binding"/>
    <property type="evidence" value="ECO:0007669"/>
    <property type="project" value="UniProtKB-UniRule"/>
</dbReference>
<gene>
    <name evidence="9" type="ORF">ENM60_02730</name>
</gene>
<evidence type="ECO:0000256" key="7">
    <source>
        <dbReference type="ARBA" id="ARBA00074706"/>
    </source>
</evidence>
<keyword evidence="8" id="KW-0378">Hydrolase</keyword>
<keyword evidence="2 8" id="KW-0547">Nucleotide-binding</keyword>
<dbReference type="EMBL" id="DRYK01000035">
    <property type="protein sequence ID" value="HHP67696.1"/>
    <property type="molecule type" value="Genomic_DNA"/>
</dbReference>
<dbReference type="PANTHER" id="PTHR23264:SF19">
    <property type="entry name" value="CYTOSOLIC FE-S CLUSTER ASSEMBLY FACTOR NUBP2"/>
    <property type="match status" value="1"/>
</dbReference>
<dbReference type="Gene3D" id="3.40.50.300">
    <property type="entry name" value="P-loop containing nucleotide triphosphate hydrolases"/>
    <property type="match status" value="1"/>
</dbReference>
<dbReference type="GO" id="GO:0046872">
    <property type="term" value="F:metal ion binding"/>
    <property type="evidence" value="ECO:0007669"/>
    <property type="project" value="UniProtKB-KW"/>
</dbReference>
<dbReference type="CDD" id="cd02037">
    <property type="entry name" value="Mrp_NBP35"/>
    <property type="match status" value="1"/>
</dbReference>
<organism evidence="9">
    <name type="scientific">Thermogladius calderae</name>
    <dbReference type="NCBI Taxonomy" id="1200300"/>
    <lineage>
        <taxon>Archaea</taxon>
        <taxon>Thermoproteota</taxon>
        <taxon>Thermoprotei</taxon>
        <taxon>Desulfurococcales</taxon>
        <taxon>Desulfurococcaceae</taxon>
        <taxon>Thermogladius</taxon>
    </lineage>
</organism>
<keyword evidence="1 8" id="KW-0479">Metal-binding</keyword>
<comment type="subunit">
    <text evidence="8">Homodimer.</text>
</comment>
<comment type="caution">
    <text evidence="9">The sequence shown here is derived from an EMBL/GenBank/DDBJ whole genome shotgun (WGS) entry which is preliminary data.</text>
</comment>
<dbReference type="InterPro" id="IPR019591">
    <property type="entry name" value="Mrp/NBP35_ATP-bd"/>
</dbReference>
<evidence type="ECO:0000256" key="2">
    <source>
        <dbReference type="ARBA" id="ARBA00022741"/>
    </source>
</evidence>
<sequence length="275" mass="29652">MSKIRQAEPLFALTNKIRGSVGGIKHKIMVLSGKGGVGKSFISSMLSLALAERNYRVSIMDADIHGSSIPTLLGLHDARHYADEGGILPVEGPLGVKVVAINLMLDSPDLPVVWRGPLKSRAIIELLAKVKWPEGDFLILDLPPGTGDEAITIVQSIKDLTGAIIVTAPNILSEVIVSKAVNFVVKNNVRLLGIVENMSYFKCPESGREYSILGKSTGEELARKYNTRLLARIPLDPLIASALEEGVPYLLAYPEGEAAKAIRSLAGEVLRILQQ</sequence>
<evidence type="ECO:0000256" key="6">
    <source>
        <dbReference type="ARBA" id="ARBA00058094"/>
    </source>
</evidence>
<dbReference type="AlphaFoldDB" id="A0A7J3XYF3"/>
<evidence type="ECO:0000313" key="9">
    <source>
        <dbReference type="EMBL" id="HHP67696.1"/>
    </source>
</evidence>
<dbReference type="FunFam" id="3.40.50.300:FF:001119">
    <property type="entry name" value="Iron-sulfur cluster carrier protein"/>
    <property type="match status" value="1"/>
</dbReference>
<feature type="binding site" evidence="8">
    <location>
        <begin position="33"/>
        <end position="40"/>
    </location>
    <ligand>
        <name>ATP</name>
        <dbReference type="ChEBI" id="CHEBI:30616"/>
    </ligand>
</feature>
<dbReference type="InterPro" id="IPR027417">
    <property type="entry name" value="P-loop_NTPase"/>
</dbReference>
<dbReference type="GO" id="GO:0140663">
    <property type="term" value="F:ATP-dependent FeS chaperone activity"/>
    <property type="evidence" value="ECO:0007669"/>
    <property type="project" value="InterPro"/>
</dbReference>
<dbReference type="GO" id="GO:0016887">
    <property type="term" value="F:ATP hydrolysis activity"/>
    <property type="evidence" value="ECO:0007669"/>
    <property type="project" value="UniProtKB-UniRule"/>
</dbReference>
<name>A0A7J3XYF3_9CREN</name>
<dbReference type="PANTHER" id="PTHR23264">
    <property type="entry name" value="NUCLEOTIDE-BINDING PROTEIN NBP35 YEAST -RELATED"/>
    <property type="match status" value="1"/>
</dbReference>
<dbReference type="GO" id="GO:0005829">
    <property type="term" value="C:cytosol"/>
    <property type="evidence" value="ECO:0007669"/>
    <property type="project" value="TreeGrafter"/>
</dbReference>
<dbReference type="GO" id="GO:0016226">
    <property type="term" value="P:iron-sulfur cluster assembly"/>
    <property type="evidence" value="ECO:0007669"/>
    <property type="project" value="InterPro"/>
</dbReference>
<protein>
    <recommendedName>
        <fullName evidence="7 8">Iron-sulfur cluster carrier protein</fullName>
    </recommendedName>
</protein>